<protein>
    <submittedName>
        <fullName evidence="1">Uncharacterized protein</fullName>
    </submittedName>
</protein>
<accession>A0A6C0DZM4</accession>
<dbReference type="EMBL" id="MN739709">
    <property type="protein sequence ID" value="QHT22337.1"/>
    <property type="molecule type" value="Genomic_DNA"/>
</dbReference>
<reference evidence="1" key="1">
    <citation type="journal article" date="2020" name="Nature">
        <title>Giant virus diversity and host interactions through global metagenomics.</title>
        <authorList>
            <person name="Schulz F."/>
            <person name="Roux S."/>
            <person name="Paez-Espino D."/>
            <person name="Jungbluth S."/>
            <person name="Walsh D.A."/>
            <person name="Denef V.J."/>
            <person name="McMahon K.D."/>
            <person name="Konstantinidis K.T."/>
            <person name="Eloe-Fadrosh E.A."/>
            <person name="Kyrpides N.C."/>
            <person name="Woyke T."/>
        </authorList>
    </citation>
    <scope>NUCLEOTIDE SEQUENCE</scope>
    <source>
        <strain evidence="1">GVMAG-M-3300023179-111</strain>
    </source>
</reference>
<proteinExistence type="predicted"/>
<organism evidence="1">
    <name type="scientific">viral metagenome</name>
    <dbReference type="NCBI Taxonomy" id="1070528"/>
    <lineage>
        <taxon>unclassified sequences</taxon>
        <taxon>metagenomes</taxon>
        <taxon>organismal metagenomes</taxon>
    </lineage>
</organism>
<name>A0A6C0DZM4_9ZZZZ</name>
<evidence type="ECO:0000313" key="1">
    <source>
        <dbReference type="EMBL" id="QHT22337.1"/>
    </source>
</evidence>
<dbReference type="AlphaFoldDB" id="A0A6C0DZM4"/>
<sequence length="215" mass="25544">MSFMTGERIKEIFDQKFNIETLFGSEKSLANFTIENFLSGKDKPIYLCTDKERNKFIFLDKNNKKINDTNAQILIDLIMKYGFNKIKKSFDNHCKIKPENLSNAYNSIMNIKRDGKEYINYLSNNLPKTIEERQIKDDVQNQNSIEEDAIIFEDNDIIDFDEISGIPLYEFNKYREHYIKTGKILIPSKFEKTKENIDKLKKYFYFNNITRGIEF</sequence>